<dbReference type="PANTHER" id="PTHR43464">
    <property type="entry name" value="METHYLTRANSFERASE"/>
    <property type="match status" value="1"/>
</dbReference>
<dbReference type="InterPro" id="IPR041698">
    <property type="entry name" value="Methyltransf_25"/>
</dbReference>
<proteinExistence type="predicted"/>
<dbReference type="InterPro" id="IPR029063">
    <property type="entry name" value="SAM-dependent_MTases_sf"/>
</dbReference>
<organism evidence="2 3">
    <name type="scientific">Aminithiophilus ramosus</name>
    <dbReference type="NCBI Taxonomy" id="3029084"/>
    <lineage>
        <taxon>Bacteria</taxon>
        <taxon>Thermotogati</taxon>
        <taxon>Synergistota</taxon>
        <taxon>Synergistia</taxon>
        <taxon>Synergistales</taxon>
        <taxon>Aminithiophilaceae</taxon>
        <taxon>Aminithiophilus</taxon>
    </lineage>
</organism>
<protein>
    <submittedName>
        <fullName evidence="2">Class I SAM-dependent methyltransferase</fullName>
    </submittedName>
</protein>
<dbReference type="CDD" id="cd02440">
    <property type="entry name" value="AdoMet_MTases"/>
    <property type="match status" value="1"/>
</dbReference>
<dbReference type="KEGG" id="aram:KAR29_01360"/>
<evidence type="ECO:0000313" key="2">
    <source>
        <dbReference type="EMBL" id="QTX32619.1"/>
    </source>
</evidence>
<keyword evidence="3" id="KW-1185">Reference proteome</keyword>
<sequence length="240" mass="27213">MYSDFETISTYYDDLYVNDEEYAPEAAKVKELLTRHGLPPRGDLLLLACGTGGHVPYFRDEYRVFGLDLSEDMLARARAKFPGLAFYGGNLIDFELERDFDAVICLYGSIGFVRTVENLRASMRRIAAHLRPGGLTLITPWSTEEDFSEMIVVDAADKPELKIARMEQVRLKEPKVIEVIFHHLIGKDNDVTYHKQAMEIGLFSREEYRSSMIDAGLDVVEEYRGADVRGGAYIGKRISV</sequence>
<dbReference type="EMBL" id="CP072943">
    <property type="protein sequence ID" value="QTX32619.1"/>
    <property type="molecule type" value="Genomic_DNA"/>
</dbReference>
<dbReference type="Gene3D" id="2.20.130.10">
    <property type="entry name" value="CAC2371-like domains"/>
    <property type="match status" value="1"/>
</dbReference>
<dbReference type="RefSeq" id="WP_274373867.1">
    <property type="nucleotide sequence ID" value="NZ_CP072943.1"/>
</dbReference>
<evidence type="ECO:0000313" key="3">
    <source>
        <dbReference type="Proteomes" id="UP000671879"/>
    </source>
</evidence>
<feature type="domain" description="Methyltransferase" evidence="1">
    <location>
        <begin position="47"/>
        <end position="134"/>
    </location>
</feature>
<dbReference type="AlphaFoldDB" id="A0A9Q7EW87"/>
<dbReference type="GO" id="GO:0008168">
    <property type="term" value="F:methyltransferase activity"/>
    <property type="evidence" value="ECO:0007669"/>
    <property type="project" value="UniProtKB-KW"/>
</dbReference>
<dbReference type="Proteomes" id="UP000671879">
    <property type="component" value="Chromosome"/>
</dbReference>
<dbReference type="Gene3D" id="3.40.50.150">
    <property type="entry name" value="Vaccinia Virus protein VP39"/>
    <property type="match status" value="1"/>
</dbReference>
<keyword evidence="2" id="KW-0808">Transferase</keyword>
<name>A0A9Q7EW87_9BACT</name>
<accession>A0A9Q7EW87</accession>
<dbReference type="Pfam" id="PF13649">
    <property type="entry name" value="Methyltransf_25"/>
    <property type="match status" value="1"/>
</dbReference>
<dbReference type="PANTHER" id="PTHR43464:SF92">
    <property type="entry name" value="SLR1071 PROTEIN"/>
    <property type="match status" value="1"/>
</dbReference>
<dbReference type="GO" id="GO:0032259">
    <property type="term" value="P:methylation"/>
    <property type="evidence" value="ECO:0007669"/>
    <property type="project" value="UniProtKB-KW"/>
</dbReference>
<dbReference type="SUPFAM" id="SSF53335">
    <property type="entry name" value="S-adenosyl-L-methionine-dependent methyltransferases"/>
    <property type="match status" value="1"/>
</dbReference>
<keyword evidence="2" id="KW-0489">Methyltransferase</keyword>
<gene>
    <name evidence="2" type="ORF">KAR29_01360</name>
</gene>
<reference evidence="3" key="1">
    <citation type="submission" date="2021-04" db="EMBL/GenBank/DDBJ databases">
        <title>A novel Synergistetes isolate from a pyrite-forming mixed culture.</title>
        <authorList>
            <person name="Bunk B."/>
            <person name="Sproer C."/>
            <person name="Spring S."/>
            <person name="Pester M."/>
        </authorList>
    </citation>
    <scope>NUCLEOTIDE SEQUENCE [LARGE SCALE GENOMIC DNA]</scope>
    <source>
        <strain evidence="3">J.5.4.2-T.3.5.2</strain>
    </source>
</reference>
<evidence type="ECO:0000259" key="1">
    <source>
        <dbReference type="Pfam" id="PF13649"/>
    </source>
</evidence>